<dbReference type="Gene3D" id="3.60.20.10">
    <property type="entry name" value="Glutamine Phosphoribosylpyrophosphate, subunit 1, domain 1"/>
    <property type="match status" value="2"/>
</dbReference>
<dbReference type="GO" id="GO:0005737">
    <property type="term" value="C:cytoplasm"/>
    <property type="evidence" value="ECO:0007669"/>
    <property type="project" value="UniProtKB-SubCell"/>
</dbReference>
<dbReference type="WBParaSite" id="jg594">
    <property type="protein sequence ID" value="jg594"/>
    <property type="gene ID" value="jg594"/>
</dbReference>
<comment type="similarity">
    <text evidence="3 4">Belongs to the peptidase T1A family.</text>
</comment>
<evidence type="ECO:0000313" key="6">
    <source>
        <dbReference type="Proteomes" id="UP000887574"/>
    </source>
</evidence>
<organism evidence="6 7">
    <name type="scientific">Ditylenchus dipsaci</name>
    <dbReference type="NCBI Taxonomy" id="166011"/>
    <lineage>
        <taxon>Eukaryota</taxon>
        <taxon>Metazoa</taxon>
        <taxon>Ecdysozoa</taxon>
        <taxon>Nematoda</taxon>
        <taxon>Chromadorea</taxon>
        <taxon>Rhabditida</taxon>
        <taxon>Tylenchina</taxon>
        <taxon>Tylenchomorpha</taxon>
        <taxon>Sphaerularioidea</taxon>
        <taxon>Anguinidae</taxon>
        <taxon>Anguininae</taxon>
        <taxon>Ditylenchus</taxon>
    </lineage>
</organism>
<dbReference type="InterPro" id="IPR029055">
    <property type="entry name" value="Ntn_hydrolases_N"/>
</dbReference>
<name>A0A915EJ83_9BILA</name>
<protein>
    <recommendedName>
        <fullName evidence="4">Proteasome subunit alpha type</fullName>
    </recommendedName>
</protein>
<comment type="subcellular location">
    <subcellularLocation>
        <location evidence="4">Cytoplasm</location>
    </subcellularLocation>
    <subcellularLocation>
        <location evidence="4">Nucleus</location>
    </subcellularLocation>
</comment>
<dbReference type="AlphaFoldDB" id="A0A915EJ83"/>
<dbReference type="PANTHER" id="PTHR11599">
    <property type="entry name" value="PROTEASOME SUBUNIT ALPHA/BETA"/>
    <property type="match status" value="1"/>
</dbReference>
<evidence type="ECO:0000256" key="4">
    <source>
        <dbReference type="RuleBase" id="RU000551"/>
    </source>
</evidence>
<evidence type="ECO:0000259" key="5">
    <source>
        <dbReference type="PROSITE" id="PS00388"/>
    </source>
</evidence>
<dbReference type="GO" id="GO:0005634">
    <property type="term" value="C:nucleus"/>
    <property type="evidence" value="ECO:0007669"/>
    <property type="project" value="UniProtKB-SubCell"/>
</dbReference>
<dbReference type="SMART" id="SM00948">
    <property type="entry name" value="Proteasome_A_N"/>
    <property type="match status" value="1"/>
</dbReference>
<feature type="domain" description="Proteasome alpha-type subunits" evidence="5">
    <location>
        <begin position="6"/>
        <end position="28"/>
    </location>
</feature>
<keyword evidence="2 3" id="KW-0647">Proteasome</keyword>
<sequence>MFRNQYDSDVTVWSPQGRLHQVDYAVEAMKQGSATVGIKSKTHAVLVALKRAANDLCSHQKKIYELDSHSECASFRWDFKHTVPIPVLNKKIQLKLQANTQYYGRRPFGVGLIVAGYDDNGAHIVKTDPSAEVVEMLASSIGARSQSARTYLERHLDEFANASLEELIKHALIALRDTLPAEEKLTQQNTSVGIVGKGQVFKVMEDEAVQSYLENLTA</sequence>
<evidence type="ECO:0000256" key="1">
    <source>
        <dbReference type="ARBA" id="ARBA00002000"/>
    </source>
</evidence>
<keyword evidence="4" id="KW-0539">Nucleus</keyword>
<dbReference type="InterPro" id="IPR050115">
    <property type="entry name" value="Proteasome_alpha"/>
</dbReference>
<dbReference type="SUPFAM" id="SSF56235">
    <property type="entry name" value="N-terminal nucleophile aminohydrolases (Ntn hydrolases)"/>
    <property type="match status" value="1"/>
</dbReference>
<keyword evidence="6" id="KW-1185">Reference proteome</keyword>
<dbReference type="InterPro" id="IPR000426">
    <property type="entry name" value="Proteasome_asu_N"/>
</dbReference>
<dbReference type="PROSITE" id="PS00388">
    <property type="entry name" value="PROTEASOME_ALPHA_1"/>
    <property type="match status" value="1"/>
</dbReference>
<dbReference type="InterPro" id="IPR023332">
    <property type="entry name" value="Proteasome_alpha-type"/>
</dbReference>
<dbReference type="Pfam" id="PF00227">
    <property type="entry name" value="Proteasome"/>
    <property type="match status" value="1"/>
</dbReference>
<dbReference type="PROSITE" id="PS51475">
    <property type="entry name" value="PROTEASOME_ALPHA_2"/>
    <property type="match status" value="1"/>
</dbReference>
<dbReference type="GO" id="GO:0006511">
    <property type="term" value="P:ubiquitin-dependent protein catabolic process"/>
    <property type="evidence" value="ECO:0007669"/>
    <property type="project" value="InterPro"/>
</dbReference>
<accession>A0A915EJ83</accession>
<keyword evidence="4" id="KW-0963">Cytoplasm</keyword>
<evidence type="ECO:0000256" key="3">
    <source>
        <dbReference type="PROSITE-ProRule" id="PRU00808"/>
    </source>
</evidence>
<dbReference type="InterPro" id="IPR001353">
    <property type="entry name" value="Proteasome_sua/b"/>
</dbReference>
<proteinExistence type="inferred from homology"/>
<dbReference type="GO" id="GO:0019773">
    <property type="term" value="C:proteasome core complex, alpha-subunit complex"/>
    <property type="evidence" value="ECO:0007669"/>
    <property type="project" value="UniProtKB-UniRule"/>
</dbReference>
<comment type="function">
    <text evidence="1">The proteasome is a multicatalytic proteinase complex which is characterized by its ability to cleave peptides with Arg, Phe, Tyr, Leu, and Glu adjacent to the leaving group at neutral or slightly basic pH. The proteasome has an ATP-dependent proteolytic activity.</text>
</comment>
<comment type="subunit">
    <text evidence="4">The 20S proteasome core is composed of 28 subunits that are arranged in four stacked rings, resulting in a barrel-shaped structure. The two end rings are each formed by seven alpha subunits, and the two central rings are each formed by seven beta subunits.</text>
</comment>
<dbReference type="Pfam" id="PF10584">
    <property type="entry name" value="Proteasome_A_N"/>
    <property type="match status" value="1"/>
</dbReference>
<evidence type="ECO:0000313" key="7">
    <source>
        <dbReference type="WBParaSite" id="jg594"/>
    </source>
</evidence>
<dbReference type="Proteomes" id="UP000887574">
    <property type="component" value="Unplaced"/>
</dbReference>
<reference evidence="7" key="1">
    <citation type="submission" date="2022-11" db="UniProtKB">
        <authorList>
            <consortium name="WormBaseParasite"/>
        </authorList>
    </citation>
    <scope>IDENTIFICATION</scope>
</reference>
<evidence type="ECO:0000256" key="2">
    <source>
        <dbReference type="ARBA" id="ARBA00022942"/>
    </source>
</evidence>